<dbReference type="RefSeq" id="WP_194703619.1">
    <property type="nucleotide sequence ID" value="NZ_JADKNH010000015.1"/>
</dbReference>
<evidence type="ECO:0000313" key="3">
    <source>
        <dbReference type="EMBL" id="MBF4695383.1"/>
    </source>
</evidence>
<dbReference type="Proteomes" id="UP000614200">
    <property type="component" value="Unassembled WGS sequence"/>
</dbReference>
<keyword evidence="4" id="KW-1185">Reference proteome</keyword>
<dbReference type="Pfam" id="PF18960">
    <property type="entry name" value="DUF5702"/>
    <property type="match status" value="1"/>
</dbReference>
<organism evidence="3 4">
    <name type="scientific">Fusibacter ferrireducens</name>
    <dbReference type="NCBI Taxonomy" id="2785058"/>
    <lineage>
        <taxon>Bacteria</taxon>
        <taxon>Bacillati</taxon>
        <taxon>Bacillota</taxon>
        <taxon>Clostridia</taxon>
        <taxon>Eubacteriales</taxon>
        <taxon>Eubacteriales Family XII. Incertae Sedis</taxon>
        <taxon>Fusibacter</taxon>
    </lineage>
</organism>
<comment type="caution">
    <text evidence="3">The sequence shown here is derived from an EMBL/GenBank/DDBJ whole genome shotgun (WGS) entry which is preliminary data.</text>
</comment>
<proteinExistence type="predicted"/>
<evidence type="ECO:0000256" key="1">
    <source>
        <dbReference type="SAM" id="Coils"/>
    </source>
</evidence>
<feature type="coiled-coil region" evidence="1">
    <location>
        <begin position="301"/>
        <end position="335"/>
    </location>
</feature>
<reference evidence="3 4" key="1">
    <citation type="submission" date="2020-11" db="EMBL/GenBank/DDBJ databases">
        <title>Fusibacter basophilias sp. nov.</title>
        <authorList>
            <person name="Qiu D."/>
        </authorList>
    </citation>
    <scope>NUCLEOTIDE SEQUENCE [LARGE SCALE GENOMIC DNA]</scope>
    <source>
        <strain evidence="3 4">Q10-2</strain>
    </source>
</reference>
<protein>
    <recommendedName>
        <fullName evidence="5">Flp pilus-assembly TadE/G-like</fullName>
    </recommendedName>
</protein>
<dbReference type="EMBL" id="JADKNH010000015">
    <property type="protein sequence ID" value="MBF4695383.1"/>
    <property type="molecule type" value="Genomic_DNA"/>
</dbReference>
<evidence type="ECO:0000256" key="2">
    <source>
        <dbReference type="SAM" id="Phobius"/>
    </source>
</evidence>
<name>A0ABR9ZY36_9FIRM</name>
<feature type="transmembrane region" description="Helical" evidence="2">
    <location>
        <begin position="12"/>
        <end position="32"/>
    </location>
</feature>
<keyword evidence="1" id="KW-0175">Coiled coil</keyword>
<gene>
    <name evidence="3" type="ORF">ISU02_19995</name>
</gene>
<evidence type="ECO:0000313" key="4">
    <source>
        <dbReference type="Proteomes" id="UP000614200"/>
    </source>
</evidence>
<keyword evidence="2" id="KW-0472">Membrane</keyword>
<keyword evidence="2" id="KW-1133">Transmembrane helix</keyword>
<evidence type="ECO:0008006" key="5">
    <source>
        <dbReference type="Google" id="ProtNLM"/>
    </source>
</evidence>
<keyword evidence="2" id="KW-0812">Transmembrane</keyword>
<sequence>MKKNLLKRQSGSVTLFLVIIIPLLLISMLLVYDLIDVKADESKALKVAVACSEVRLSRYNEFLFKRYGLLAYLEDGSLNEMINTYYENNNLQAKREPDMKVEVSSMALNDPIHYLSAVRSAAPYVISDSVIDEVMHFLEQNENVLKAQSFINDKIERYNELSKKFERSEVHKSLEELIDFKDSLELDQALTVYRNYVDYGTEAFYSACFDNQRIDQKVKMESADIQMYYENVWHQDQVDQLIQKYNDQTNQLYICYVKLLRQKSNLEIAEMRIKNMDYQINSYQESLSRLYEMNPLPMAAIQTFQNQINVKELEKENFKIELEKAKSNIKETSQTMLKSLSKQDSGLFDKFNQLKDKMNQLAFSSYSIEEKALTLNPEYEYSANSAYTQNSKLKEAVKTIGLPEKIMINEYLISISKTIVEHDVRHFDPLNIKDSEHAKIQGEVEYLIGHSSSDVENFNEVKREIILTRTGLNLIGIVLNGEKRTQLTELVAPIPFPWNAATYAVVLSVWSGIEGYYDWTVLRDGEGVHLIKKDEEWLFDLNTLIASENILEDIQNGKANPNTEEEDKASEDLVNHLDRALYYRDYLRIFMSMQGLDRTILRHMELVEAQIQLDSKDKNKLENFKIGHEINIEGHFPYIFRSDLSTFSLNFSNAYDLHFKR</sequence>
<accession>A0ABR9ZY36</accession>
<dbReference type="InterPro" id="IPR043756">
    <property type="entry name" value="DUF5702"/>
</dbReference>